<sequence>MDGDVKMTQSLAILRYLGHKHKMDGMNEQERVRIAMAEQQTYDM</sequence>
<dbReference type="AlphaFoldDB" id="A0A1Y3AS58"/>
<reference evidence="2 3" key="1">
    <citation type="submission" date="2017-03" db="EMBL/GenBank/DDBJ databases">
        <title>Genome Survey of Euroglyphus maynei.</title>
        <authorList>
            <person name="Arlian L.G."/>
            <person name="Morgan M.S."/>
            <person name="Rider S.D."/>
        </authorList>
    </citation>
    <scope>NUCLEOTIDE SEQUENCE [LARGE SCALE GENOMIC DNA]</scope>
    <source>
        <strain evidence="2">Arlian Lab</strain>
        <tissue evidence="2">Whole body</tissue>
    </source>
</reference>
<dbReference type="Gene3D" id="1.20.1050.130">
    <property type="match status" value="1"/>
</dbReference>
<name>A0A1Y3AS58_EURMA</name>
<comment type="caution">
    <text evidence="2">The sequence shown here is derived from an EMBL/GenBank/DDBJ whole genome shotgun (WGS) entry which is preliminary data.</text>
</comment>
<keyword evidence="3" id="KW-1185">Reference proteome</keyword>
<gene>
    <name evidence="2" type="ORF">BLA29_015486</name>
</gene>
<dbReference type="OrthoDB" id="6369627at2759"/>
<accession>A0A1Y3AS58</accession>
<feature type="domain" description="GST N-terminal" evidence="1">
    <location>
        <begin position="1"/>
        <end position="25"/>
    </location>
</feature>
<dbReference type="InterPro" id="IPR004045">
    <property type="entry name" value="Glutathione_S-Trfase_N"/>
</dbReference>
<protein>
    <recommendedName>
        <fullName evidence="1">GST N-terminal domain-containing protein</fullName>
    </recommendedName>
</protein>
<evidence type="ECO:0000313" key="2">
    <source>
        <dbReference type="EMBL" id="OTF70286.1"/>
    </source>
</evidence>
<evidence type="ECO:0000259" key="1">
    <source>
        <dbReference type="PROSITE" id="PS50404"/>
    </source>
</evidence>
<dbReference type="Proteomes" id="UP000194236">
    <property type="component" value="Unassembled WGS sequence"/>
</dbReference>
<dbReference type="SUPFAM" id="SSF52833">
    <property type="entry name" value="Thioredoxin-like"/>
    <property type="match status" value="1"/>
</dbReference>
<dbReference type="EMBL" id="MUJZ01066396">
    <property type="protein sequence ID" value="OTF70286.1"/>
    <property type="molecule type" value="Genomic_DNA"/>
</dbReference>
<dbReference type="PROSITE" id="PS50404">
    <property type="entry name" value="GST_NTER"/>
    <property type="match status" value="1"/>
</dbReference>
<evidence type="ECO:0000313" key="3">
    <source>
        <dbReference type="Proteomes" id="UP000194236"/>
    </source>
</evidence>
<dbReference type="InterPro" id="IPR036249">
    <property type="entry name" value="Thioredoxin-like_sf"/>
</dbReference>
<proteinExistence type="predicted"/>
<feature type="non-terminal residue" evidence="2">
    <location>
        <position position="44"/>
    </location>
</feature>
<organism evidence="2 3">
    <name type="scientific">Euroglyphus maynei</name>
    <name type="common">Mayne's house dust mite</name>
    <dbReference type="NCBI Taxonomy" id="6958"/>
    <lineage>
        <taxon>Eukaryota</taxon>
        <taxon>Metazoa</taxon>
        <taxon>Ecdysozoa</taxon>
        <taxon>Arthropoda</taxon>
        <taxon>Chelicerata</taxon>
        <taxon>Arachnida</taxon>
        <taxon>Acari</taxon>
        <taxon>Acariformes</taxon>
        <taxon>Sarcoptiformes</taxon>
        <taxon>Astigmata</taxon>
        <taxon>Psoroptidia</taxon>
        <taxon>Analgoidea</taxon>
        <taxon>Pyroglyphidae</taxon>
        <taxon>Pyroglyphinae</taxon>
        <taxon>Euroglyphus</taxon>
    </lineage>
</organism>